<organism evidence="1 2">
    <name type="scientific">Psychrobacter pacificensis</name>
    <dbReference type="NCBI Taxonomy" id="112002"/>
    <lineage>
        <taxon>Bacteria</taxon>
        <taxon>Pseudomonadati</taxon>
        <taxon>Pseudomonadota</taxon>
        <taxon>Gammaproteobacteria</taxon>
        <taxon>Moraxellales</taxon>
        <taxon>Moraxellaceae</taxon>
        <taxon>Psychrobacter</taxon>
    </lineage>
</organism>
<evidence type="ECO:0000313" key="2">
    <source>
        <dbReference type="Proteomes" id="UP001156645"/>
    </source>
</evidence>
<dbReference type="Proteomes" id="UP001156645">
    <property type="component" value="Unassembled WGS sequence"/>
</dbReference>
<protein>
    <submittedName>
        <fullName evidence="1">Uncharacterized protein</fullName>
    </submittedName>
</protein>
<name>A0ABQ5Z0K4_9GAMM</name>
<gene>
    <name evidence="1" type="ORF">GCM10007915_06970</name>
</gene>
<keyword evidence="2" id="KW-1185">Reference proteome</keyword>
<sequence>MECLTDPSDYKKYDKKLCDKNDDYQLLTSKCARYWVGLISTVGMCQANSSGMGQKGAAAI</sequence>
<reference evidence="2" key="1">
    <citation type="journal article" date="2019" name="Int. J. Syst. Evol. Microbiol.">
        <title>The Global Catalogue of Microorganisms (GCM) 10K type strain sequencing project: providing services to taxonomists for standard genome sequencing and annotation.</title>
        <authorList>
            <consortium name="The Broad Institute Genomics Platform"/>
            <consortium name="The Broad Institute Genome Sequencing Center for Infectious Disease"/>
            <person name="Wu L."/>
            <person name="Ma J."/>
        </authorList>
    </citation>
    <scope>NUCLEOTIDE SEQUENCE [LARGE SCALE GENOMIC DNA]</scope>
    <source>
        <strain evidence="2">NBRC 103191</strain>
    </source>
</reference>
<evidence type="ECO:0000313" key="1">
    <source>
        <dbReference type="EMBL" id="GLR28459.1"/>
    </source>
</evidence>
<accession>A0ABQ5Z0K4</accession>
<comment type="caution">
    <text evidence="1">The sequence shown here is derived from an EMBL/GenBank/DDBJ whole genome shotgun (WGS) entry which is preliminary data.</text>
</comment>
<proteinExistence type="predicted"/>
<dbReference type="EMBL" id="BSOK01000009">
    <property type="protein sequence ID" value="GLR28459.1"/>
    <property type="molecule type" value="Genomic_DNA"/>
</dbReference>